<organism evidence="1 2">
    <name type="scientific">Enterobacter agglomerans</name>
    <name type="common">Erwinia herbicola</name>
    <name type="synonym">Pantoea agglomerans</name>
    <dbReference type="NCBI Taxonomy" id="549"/>
    <lineage>
        <taxon>Bacteria</taxon>
        <taxon>Pseudomonadati</taxon>
        <taxon>Pseudomonadota</taxon>
        <taxon>Gammaproteobacteria</taxon>
        <taxon>Enterobacterales</taxon>
        <taxon>Erwiniaceae</taxon>
        <taxon>Pantoea</taxon>
        <taxon>Pantoea agglomerans group</taxon>
    </lineage>
</organism>
<dbReference type="EMBL" id="JACYNR010000021">
    <property type="protein sequence ID" value="MBD8128746.1"/>
    <property type="molecule type" value="Genomic_DNA"/>
</dbReference>
<protein>
    <submittedName>
        <fullName evidence="1">DUF2513 domain-containing protein</fullName>
    </submittedName>
</protein>
<dbReference type="Proteomes" id="UP000610459">
    <property type="component" value="Unassembled WGS sequence"/>
</dbReference>
<evidence type="ECO:0000313" key="2">
    <source>
        <dbReference type="Proteomes" id="UP000610459"/>
    </source>
</evidence>
<comment type="caution">
    <text evidence="1">The sequence shown here is derived from an EMBL/GenBank/DDBJ whole genome shotgun (WGS) entry which is preliminary data.</text>
</comment>
<keyword evidence="2" id="KW-1185">Reference proteome</keyword>
<reference evidence="1 2" key="1">
    <citation type="journal article" date="2020" name="FEMS Microbiol. Ecol.">
        <title>Temporal dynamics of bacterial communities during seed development and maturation.</title>
        <authorList>
            <person name="Chesneau G."/>
            <person name="Torres-Cortes G."/>
            <person name="Briand M."/>
            <person name="Darrasse A."/>
            <person name="Preveaux A."/>
            <person name="Marais C."/>
            <person name="Jacques M.A."/>
            <person name="Shade A."/>
            <person name="Barret M."/>
        </authorList>
    </citation>
    <scope>NUCLEOTIDE SEQUENCE [LARGE SCALE GENOMIC DNA]</scope>
    <source>
        <strain evidence="1 2">CFBP13709</strain>
    </source>
</reference>
<proteinExistence type="predicted"/>
<sequence length="142" mass="16272">MKIDQKYLRDILIAFEDTEGPDTHLKELEAQGFNSNSSEFIFHMRLLNDNGLIVRTDGKLGFGHEISRTVGNRVSYYWIETPLRLTSRGHDFIANLRQQEVWNSVRDNFKEAGLSTLIDVSKELAKAFALKQVKRLTGFGPE</sequence>
<evidence type="ECO:0000313" key="1">
    <source>
        <dbReference type="EMBL" id="MBD8128746.1"/>
    </source>
</evidence>
<gene>
    <name evidence="1" type="ORF">IFT41_21840</name>
</gene>
<name>A0ACC5PU48_ENTAG</name>
<accession>A0ACC5PU48</accession>